<dbReference type="RefSeq" id="WP_406749912.1">
    <property type="nucleotide sequence ID" value="NZ_JBEWZH010000002.1"/>
</dbReference>
<organism evidence="1 2">
    <name type="scientific">Aquirufa salirivi</name>
    <dbReference type="NCBI Taxonomy" id="3104729"/>
    <lineage>
        <taxon>Bacteria</taxon>
        <taxon>Pseudomonadati</taxon>
        <taxon>Bacteroidota</taxon>
        <taxon>Cytophagia</taxon>
        <taxon>Cytophagales</taxon>
        <taxon>Flectobacillaceae</taxon>
        <taxon>Aquirufa</taxon>
    </lineage>
</organism>
<name>A0ABW8RS14_9BACT</name>
<protein>
    <submittedName>
        <fullName evidence="1">Uncharacterized protein</fullName>
    </submittedName>
</protein>
<evidence type="ECO:0000313" key="1">
    <source>
        <dbReference type="EMBL" id="MFL0161541.1"/>
    </source>
</evidence>
<accession>A0ABW8RS14</accession>
<evidence type="ECO:0000313" key="2">
    <source>
        <dbReference type="Proteomes" id="UP001623558"/>
    </source>
</evidence>
<gene>
    <name evidence="1" type="ORF">U0R11_03975</name>
</gene>
<dbReference type="Proteomes" id="UP001623558">
    <property type="component" value="Unassembled WGS sequence"/>
</dbReference>
<keyword evidence="2" id="KW-1185">Reference proteome</keyword>
<comment type="caution">
    <text evidence="1">The sequence shown here is derived from an EMBL/GenBank/DDBJ whole genome shotgun (WGS) entry which is preliminary data.</text>
</comment>
<sequence length="208" mass="24313">MDFEKNIFINCPFDKTFINDMLKPIIYIVLKNGFNPRLSLEVSDSGQSRLLKITEIIKHCKFSIHDLSKVKSTKANEFARMNMPFELGIDYGLRNSEVKPLGEKQFLILEAKKHDYMKALSDINGLDTKAHKNELKELFICLYSWFSETLGIKKQDPPQKTLDDFMQFNAWLYEEQLTKFKTESLALDSIQNITIPEYIQEIKDYLNP</sequence>
<proteinExistence type="predicted"/>
<reference evidence="1 2" key="1">
    <citation type="submission" date="2024-07" db="EMBL/GenBank/DDBJ databases">
        <authorList>
            <person name="Pitt A."/>
            <person name="Hahn M.W."/>
        </authorList>
    </citation>
    <scope>NUCLEOTIDE SEQUENCE [LARGE SCALE GENOMIC DNA]</scope>
    <source>
        <strain evidence="1 2">1-SAACH-A3</strain>
    </source>
</reference>
<dbReference type="EMBL" id="JBEWZH010000002">
    <property type="protein sequence ID" value="MFL0161541.1"/>
    <property type="molecule type" value="Genomic_DNA"/>
</dbReference>